<evidence type="ECO:0000313" key="4">
    <source>
        <dbReference type="Ensembl" id="ENSHHUP00000025254.1"/>
    </source>
</evidence>
<evidence type="ECO:0000256" key="2">
    <source>
        <dbReference type="ARBA" id="ARBA00022490"/>
    </source>
</evidence>
<protein>
    <recommendedName>
        <fullName evidence="3">FIIND domain-containing protein</fullName>
    </recommendedName>
</protein>
<reference evidence="5" key="1">
    <citation type="submission" date="2018-06" db="EMBL/GenBank/DDBJ databases">
        <title>Genome assembly of Danube salmon.</title>
        <authorList>
            <person name="Macqueen D.J."/>
            <person name="Gundappa M.K."/>
        </authorList>
    </citation>
    <scope>NUCLEOTIDE SEQUENCE [LARGE SCALE GENOMIC DNA]</scope>
</reference>
<feature type="domain" description="FIIND" evidence="3">
    <location>
        <begin position="13"/>
        <end position="96"/>
    </location>
</feature>
<evidence type="ECO:0000256" key="1">
    <source>
        <dbReference type="ARBA" id="ARBA00004514"/>
    </source>
</evidence>
<keyword evidence="5" id="KW-1185">Reference proteome</keyword>
<evidence type="ECO:0000259" key="3">
    <source>
        <dbReference type="Pfam" id="PF23679"/>
    </source>
</evidence>
<name>A0A4W5LHA8_9TELE</name>
<evidence type="ECO:0000313" key="5">
    <source>
        <dbReference type="Proteomes" id="UP000314982"/>
    </source>
</evidence>
<proteinExistence type="predicted"/>
<comment type="subcellular location">
    <subcellularLocation>
        <location evidence="1">Cytoplasm</location>
        <location evidence="1">Cytosol</location>
    </subcellularLocation>
</comment>
<dbReference type="Ensembl" id="ENSHHUT00000026246.1">
    <property type="protein sequence ID" value="ENSHHUP00000025254.1"/>
    <property type="gene ID" value="ENSHHUG00000015928.1"/>
</dbReference>
<organism evidence="4 5">
    <name type="scientific">Hucho hucho</name>
    <name type="common">huchen</name>
    <dbReference type="NCBI Taxonomy" id="62062"/>
    <lineage>
        <taxon>Eukaryota</taxon>
        <taxon>Metazoa</taxon>
        <taxon>Chordata</taxon>
        <taxon>Craniata</taxon>
        <taxon>Vertebrata</taxon>
        <taxon>Euteleostomi</taxon>
        <taxon>Actinopterygii</taxon>
        <taxon>Neopterygii</taxon>
        <taxon>Teleostei</taxon>
        <taxon>Protacanthopterygii</taxon>
        <taxon>Salmoniformes</taxon>
        <taxon>Salmonidae</taxon>
        <taxon>Salmoninae</taxon>
        <taxon>Hucho</taxon>
    </lineage>
</organism>
<dbReference type="Pfam" id="PF23679">
    <property type="entry name" value="UPA-FIIND"/>
    <property type="match status" value="1"/>
</dbReference>
<reference evidence="4" key="2">
    <citation type="submission" date="2025-08" db="UniProtKB">
        <authorList>
            <consortium name="Ensembl"/>
        </authorList>
    </citation>
    <scope>IDENTIFICATION</scope>
</reference>
<keyword evidence="2" id="KW-0963">Cytoplasm</keyword>
<dbReference type="InterPro" id="IPR025307">
    <property type="entry name" value="FIIND_dom"/>
</dbReference>
<sequence>IRLYIDWLCIPCLVSQAVEQQEKSQGSSRILISRPERSFKLNSSFRLNIPRSTCINPQKIHLIHRDTTPSFFRAVVKMTGIEMELFSDDERTVWKEFVSTGRSICQS</sequence>
<accession>A0A4W5LHA8</accession>
<dbReference type="Proteomes" id="UP000314982">
    <property type="component" value="Unassembled WGS sequence"/>
</dbReference>
<dbReference type="GeneTree" id="ENSGT01150000288352"/>
<dbReference type="AlphaFoldDB" id="A0A4W5LHA8"/>
<reference evidence="4" key="3">
    <citation type="submission" date="2025-09" db="UniProtKB">
        <authorList>
            <consortium name="Ensembl"/>
        </authorList>
    </citation>
    <scope>IDENTIFICATION</scope>
</reference>